<feature type="non-terminal residue" evidence="2">
    <location>
        <position position="1"/>
    </location>
</feature>
<dbReference type="InterPro" id="IPR017136">
    <property type="entry name" value="UCP037205"/>
</dbReference>
<protein>
    <submittedName>
        <fullName evidence="2">Uncharacterized protein</fullName>
    </submittedName>
</protein>
<accession>A0A1E7F3Z0</accession>
<dbReference type="Proteomes" id="UP000095751">
    <property type="component" value="Unassembled WGS sequence"/>
</dbReference>
<dbReference type="InParanoid" id="A0A1E7F3Z0"/>
<name>A0A1E7F3Z0_9STRA</name>
<evidence type="ECO:0000313" key="2">
    <source>
        <dbReference type="EMBL" id="OEU12880.1"/>
    </source>
</evidence>
<reference evidence="2 3" key="1">
    <citation type="submission" date="2016-09" db="EMBL/GenBank/DDBJ databases">
        <title>Extensive genetic diversity and differential bi-allelic expression allows diatom success in the polar Southern Ocean.</title>
        <authorList>
            <consortium name="DOE Joint Genome Institute"/>
            <person name="Mock T."/>
            <person name="Otillar R.P."/>
            <person name="Strauss J."/>
            <person name="Dupont C."/>
            <person name="Frickenhaus S."/>
            <person name="Maumus F."/>
            <person name="Mcmullan M."/>
            <person name="Sanges R."/>
            <person name="Schmutz J."/>
            <person name="Toseland A."/>
            <person name="Valas R."/>
            <person name="Veluchamy A."/>
            <person name="Ward B.J."/>
            <person name="Allen A."/>
            <person name="Barry K."/>
            <person name="Falciatore A."/>
            <person name="Ferrante M."/>
            <person name="Fortunato A.E."/>
            <person name="Gloeckner G."/>
            <person name="Gruber A."/>
            <person name="Hipkin R."/>
            <person name="Janech M."/>
            <person name="Kroth P."/>
            <person name="Leese F."/>
            <person name="Lindquist E."/>
            <person name="Lyon B.R."/>
            <person name="Martin J."/>
            <person name="Mayer C."/>
            <person name="Parker M."/>
            <person name="Quesneville H."/>
            <person name="Raymond J."/>
            <person name="Uhlig C."/>
            <person name="Valentin K.U."/>
            <person name="Worden A.Z."/>
            <person name="Armbrust E.V."/>
            <person name="Bowler C."/>
            <person name="Green B."/>
            <person name="Moulton V."/>
            <person name="Van Oosterhout C."/>
            <person name="Grigoriev I."/>
        </authorList>
    </citation>
    <scope>NUCLEOTIDE SEQUENCE [LARGE SCALE GENOMIC DNA]</scope>
    <source>
        <strain evidence="2 3">CCMP1102</strain>
    </source>
</reference>
<evidence type="ECO:0000313" key="3">
    <source>
        <dbReference type="Proteomes" id="UP000095751"/>
    </source>
</evidence>
<dbReference type="EMBL" id="KV784364">
    <property type="protein sequence ID" value="OEU12880.1"/>
    <property type="molecule type" value="Genomic_DNA"/>
</dbReference>
<proteinExistence type="predicted"/>
<feature type="region of interest" description="Disordered" evidence="1">
    <location>
        <begin position="45"/>
        <end position="95"/>
    </location>
</feature>
<gene>
    <name evidence="2" type="ORF">FRACYDRAFT_163427</name>
</gene>
<dbReference type="PANTHER" id="PTHR37463">
    <property type="entry name" value="GSL3115 PROTEIN"/>
    <property type="match status" value="1"/>
</dbReference>
<dbReference type="PANTHER" id="PTHR37463:SF1">
    <property type="entry name" value="DUF2256 DOMAIN-CONTAINING PROTEIN"/>
    <property type="match status" value="1"/>
</dbReference>
<dbReference type="Pfam" id="PF10013">
    <property type="entry name" value="DUF2256"/>
    <property type="match status" value="1"/>
</dbReference>
<sequence length="156" mass="18038">ISKQNLPSKVCVVCNRPFTWRKKWEKCWDEVTTCSKSCNASRKKEQQTVHDNSDSNAEVMTKKQLLRKQRKDDTKKQKQERRLKREGNASPDVGRKSCQICSTPVDMLIRCTIDETQQYKMICGKCWPSISGGITDGNSNTHPYYNYGGLWKNRNA</sequence>
<dbReference type="AlphaFoldDB" id="A0A1E7F3Z0"/>
<dbReference type="OrthoDB" id="537467at2759"/>
<organism evidence="2 3">
    <name type="scientific">Fragilariopsis cylindrus CCMP1102</name>
    <dbReference type="NCBI Taxonomy" id="635003"/>
    <lineage>
        <taxon>Eukaryota</taxon>
        <taxon>Sar</taxon>
        <taxon>Stramenopiles</taxon>
        <taxon>Ochrophyta</taxon>
        <taxon>Bacillariophyta</taxon>
        <taxon>Bacillariophyceae</taxon>
        <taxon>Bacillariophycidae</taxon>
        <taxon>Bacillariales</taxon>
        <taxon>Bacillariaceae</taxon>
        <taxon>Fragilariopsis</taxon>
    </lineage>
</organism>
<keyword evidence="3" id="KW-1185">Reference proteome</keyword>
<feature type="non-terminal residue" evidence="2">
    <location>
        <position position="156"/>
    </location>
</feature>
<evidence type="ECO:0000256" key="1">
    <source>
        <dbReference type="SAM" id="MobiDB-lite"/>
    </source>
</evidence>
<dbReference type="KEGG" id="fcy:FRACYDRAFT_163427"/>